<evidence type="ECO:0000256" key="1">
    <source>
        <dbReference type="SAM" id="MobiDB-lite"/>
    </source>
</evidence>
<feature type="region of interest" description="Disordered" evidence="1">
    <location>
        <begin position="306"/>
        <end position="403"/>
    </location>
</feature>
<comment type="caution">
    <text evidence="2">The sequence shown here is derived from an EMBL/GenBank/DDBJ whole genome shotgun (WGS) entry which is preliminary data.</text>
</comment>
<feature type="region of interest" description="Disordered" evidence="1">
    <location>
        <begin position="228"/>
        <end position="290"/>
    </location>
</feature>
<name>A0ABT0TXH3_9BACT</name>
<feature type="compositionally biased region" description="Basic and acidic residues" evidence="1">
    <location>
        <begin position="389"/>
        <end position="403"/>
    </location>
</feature>
<proteinExistence type="predicted"/>
<evidence type="ECO:0000313" key="2">
    <source>
        <dbReference type="EMBL" id="MCM2369235.1"/>
    </source>
</evidence>
<reference evidence="2 3" key="1">
    <citation type="journal article" date="2022" name="Syst. Appl. Microbiol.">
        <title>Rhodopirellula aestuarii sp. nov., a novel member of the genus Rhodopirellula isolated from brackish sediments collected in the Tagus River estuary, Portugal.</title>
        <authorList>
            <person name="Vitorino I.R."/>
            <person name="Klimek D."/>
            <person name="Calusinska M."/>
            <person name="Lobo-da-Cunha A."/>
            <person name="Vasconcelos V."/>
            <person name="Lage O.M."/>
        </authorList>
    </citation>
    <scope>NUCLEOTIDE SEQUENCE [LARGE SCALE GENOMIC DNA]</scope>
    <source>
        <strain evidence="2 3">ICT_H3.1</strain>
    </source>
</reference>
<gene>
    <name evidence="2" type="ORF">NB063_01240</name>
</gene>
<organism evidence="2 3">
    <name type="scientific">Aporhodopirellula aestuarii</name>
    <dbReference type="NCBI Taxonomy" id="2950107"/>
    <lineage>
        <taxon>Bacteria</taxon>
        <taxon>Pseudomonadati</taxon>
        <taxon>Planctomycetota</taxon>
        <taxon>Planctomycetia</taxon>
        <taxon>Pirellulales</taxon>
        <taxon>Pirellulaceae</taxon>
        <taxon>Aporhodopirellula</taxon>
    </lineage>
</organism>
<dbReference type="EMBL" id="JAMQBK010000006">
    <property type="protein sequence ID" value="MCM2369235.1"/>
    <property type="molecule type" value="Genomic_DNA"/>
</dbReference>
<sequence>MSVATAGFPETLARGGRVCGCCWGDGYHTCHSSGVRPLADLPPRSYAARVGTPQERIAGCPTCQPRRLPSVDPITSPRGPETFYHRFDQYAAQVSHREAQASSRGPVQPIIDPEAGVAAPRYERETHAIHSLPQNRLLNSTRGSVNATADGTPAAPALSVQELEELRQLQAEQRLRKKFEKYLINPEDIEPSQTFGGPPVGTELRRKLDEAKTEQLQAQLRQERLERFRREDEQLDSTKPFSGDSNAEGEDGMNSPSDRELPLDTLLPPFPQKEELREEELLQDQPLPFPKQYDELDVEILDEEILDGETVPQRITEPLDNLDSARPSRLQQTQLDFNAPIRSSHPVPSVQSSHAPTPGNAVRPKQSAESQRAAATQQTPQTALQPEARVAEIPDWRFVKQPR</sequence>
<feature type="compositionally biased region" description="Low complexity" evidence="1">
    <location>
        <begin position="343"/>
        <end position="354"/>
    </location>
</feature>
<dbReference type="RefSeq" id="WP_250926909.1">
    <property type="nucleotide sequence ID" value="NZ_JAMQBK010000006.1"/>
</dbReference>
<feature type="compositionally biased region" description="Low complexity" evidence="1">
    <location>
        <begin position="371"/>
        <end position="388"/>
    </location>
</feature>
<dbReference type="Proteomes" id="UP001202961">
    <property type="component" value="Unassembled WGS sequence"/>
</dbReference>
<accession>A0ABT0TXH3</accession>
<evidence type="ECO:0000313" key="3">
    <source>
        <dbReference type="Proteomes" id="UP001202961"/>
    </source>
</evidence>
<protein>
    <submittedName>
        <fullName evidence="2">Uncharacterized protein</fullName>
    </submittedName>
</protein>
<keyword evidence="3" id="KW-1185">Reference proteome</keyword>